<accession>A0A6C0L212</accession>
<organism evidence="1">
    <name type="scientific">viral metagenome</name>
    <dbReference type="NCBI Taxonomy" id="1070528"/>
    <lineage>
        <taxon>unclassified sequences</taxon>
        <taxon>metagenomes</taxon>
        <taxon>organismal metagenomes</taxon>
    </lineage>
</organism>
<dbReference type="AlphaFoldDB" id="A0A6C0L212"/>
<dbReference type="EMBL" id="MN741010">
    <property type="protein sequence ID" value="QHU22548.1"/>
    <property type="molecule type" value="Genomic_DNA"/>
</dbReference>
<evidence type="ECO:0000313" key="1">
    <source>
        <dbReference type="EMBL" id="QHU22548.1"/>
    </source>
</evidence>
<protein>
    <submittedName>
        <fullName evidence="1">Uncharacterized protein</fullName>
    </submittedName>
</protein>
<sequence>MENNGKHRKDAPSNEEYRKILTKKALEMMNSNQMEYAKQSHVYVPRSMKISNLGVNK</sequence>
<reference evidence="1" key="1">
    <citation type="journal article" date="2020" name="Nature">
        <title>Giant virus diversity and host interactions through global metagenomics.</title>
        <authorList>
            <person name="Schulz F."/>
            <person name="Roux S."/>
            <person name="Paez-Espino D."/>
            <person name="Jungbluth S."/>
            <person name="Walsh D.A."/>
            <person name="Denef V.J."/>
            <person name="McMahon K.D."/>
            <person name="Konstantinidis K.T."/>
            <person name="Eloe-Fadrosh E.A."/>
            <person name="Kyrpides N.C."/>
            <person name="Woyke T."/>
        </authorList>
    </citation>
    <scope>NUCLEOTIDE SEQUENCE</scope>
    <source>
        <strain evidence="1">GVMAG-S-ERX555907-102</strain>
    </source>
</reference>
<name>A0A6C0L212_9ZZZZ</name>
<proteinExistence type="predicted"/>